<evidence type="ECO:0000313" key="2">
    <source>
        <dbReference type="Proteomes" id="UP000287615"/>
    </source>
</evidence>
<reference evidence="1 2" key="1">
    <citation type="submission" date="2017-01" db="EMBL/GenBank/DDBJ databases">
        <title>The cable genome- insights into the physiology and evolution of filamentous bacteria capable of sulfide oxidation via long distance electron transfer.</title>
        <authorList>
            <person name="Schreiber L."/>
            <person name="Bjerg J.T."/>
            <person name="Boggild A."/>
            <person name="Van De Vossenberg J."/>
            <person name="Meysman F."/>
            <person name="Nielsen L.P."/>
            <person name="Schramm A."/>
            <person name="Kjeldsen K.U."/>
        </authorList>
    </citation>
    <scope>NUCLEOTIDE SEQUENCE [LARGE SCALE GENOMIC DNA]</scope>
    <source>
        <strain evidence="1">A3</strain>
    </source>
</reference>
<accession>A0A3S4TEZ7</accession>
<organism evidence="1 2">
    <name type="scientific">Candidatus Electrothrix marina</name>
    <dbReference type="NCBI Taxonomy" id="1859130"/>
    <lineage>
        <taxon>Bacteria</taxon>
        <taxon>Pseudomonadati</taxon>
        <taxon>Thermodesulfobacteriota</taxon>
        <taxon>Desulfobulbia</taxon>
        <taxon>Desulfobulbales</taxon>
        <taxon>Desulfobulbaceae</taxon>
        <taxon>Candidatus Electrothrix</taxon>
    </lineage>
</organism>
<name>A0A3S4TEZ7_9BACT</name>
<protein>
    <submittedName>
        <fullName evidence="1">Uncharacterized protein</fullName>
    </submittedName>
</protein>
<proteinExistence type="predicted"/>
<comment type="caution">
    <text evidence="1">The sequence shown here is derived from an EMBL/GenBank/DDBJ whole genome shotgun (WGS) entry which is preliminary data.</text>
</comment>
<evidence type="ECO:0000313" key="1">
    <source>
        <dbReference type="EMBL" id="RWX49062.1"/>
    </source>
</evidence>
<dbReference type="AlphaFoldDB" id="A0A3S4TEZ7"/>
<dbReference type="Proteomes" id="UP000287615">
    <property type="component" value="Unassembled WGS sequence"/>
</dbReference>
<gene>
    <name evidence="1" type="ORF">VU00_12901</name>
</gene>
<sequence>MNPELEKIIHTLCDNLSQLWSLDSFKADSSIWREASEKAFTEAEETARKLPVTGRVIRGFPGVKVNFSKKSTLKDLITKLLYSSDEKPETYHSEQLQEAFAAIQKHISSIDHKIDENSKLSYRLKYPPFFKEWSCDEYVERMQEYKAKYPNYTPRYSLGILQLIAEQLVLAKFDPSTRQNFYNWQDVKKGAVNALREIEQLNEYHYEVRIFFNGPMIDQPEDIPLYDLSLEDNNIQIFLGYATDDL</sequence>
<feature type="non-terminal residue" evidence="1">
    <location>
        <position position="246"/>
    </location>
</feature>
<dbReference type="EMBL" id="MTKR01000290">
    <property type="protein sequence ID" value="RWX49062.1"/>
    <property type="molecule type" value="Genomic_DNA"/>
</dbReference>